<dbReference type="GO" id="GO:1900376">
    <property type="term" value="P:regulation of secondary metabolite biosynthetic process"/>
    <property type="evidence" value="ECO:0007669"/>
    <property type="project" value="TreeGrafter"/>
</dbReference>
<evidence type="ECO:0000256" key="7">
    <source>
        <dbReference type="PIRSR" id="PIRSR602481-1"/>
    </source>
</evidence>
<keyword evidence="3 7" id="KW-0862">Zinc</keyword>
<feature type="binding site" evidence="7">
    <location>
        <position position="147"/>
    </location>
    <ligand>
        <name>Zn(2+)</name>
        <dbReference type="ChEBI" id="CHEBI:29105"/>
    </ligand>
</feature>
<dbReference type="GO" id="GO:0008270">
    <property type="term" value="F:zinc ion binding"/>
    <property type="evidence" value="ECO:0007669"/>
    <property type="project" value="TreeGrafter"/>
</dbReference>
<dbReference type="InterPro" id="IPR036390">
    <property type="entry name" value="WH_DNA-bd_sf"/>
</dbReference>
<feature type="binding site" evidence="7">
    <location>
        <position position="104"/>
    </location>
    <ligand>
        <name>Zn(2+)</name>
        <dbReference type="ChEBI" id="CHEBI:29105"/>
    </ligand>
</feature>
<evidence type="ECO:0008006" key="9">
    <source>
        <dbReference type="Google" id="ProtNLM"/>
    </source>
</evidence>
<comment type="similarity">
    <text evidence="1">Belongs to the Fur family.</text>
</comment>
<dbReference type="AlphaFoldDB" id="A0AAU7AXQ2"/>
<proteinExistence type="inferred from homology"/>
<dbReference type="PANTHER" id="PTHR33202:SF7">
    <property type="entry name" value="FERRIC UPTAKE REGULATION PROTEIN"/>
    <property type="match status" value="1"/>
</dbReference>
<sequence length="154" mass="16724">MTVAPRRAALKFESVDDIAAAIRDGGGRLTAARRIVLDVLFAADGLVSAEAIAGGLDGRMMTSDLSSVYRNLERLEELGVVRHVHLDHGPGLYTLERDTEYLMCEGCRRVDPVDAARLDDVRSAIRDAFGYHARFSHFPIVGLCADCAGPRKPG</sequence>
<evidence type="ECO:0000256" key="3">
    <source>
        <dbReference type="ARBA" id="ARBA00022833"/>
    </source>
</evidence>
<feature type="binding site" evidence="7">
    <location>
        <position position="144"/>
    </location>
    <ligand>
        <name>Zn(2+)</name>
        <dbReference type="ChEBI" id="CHEBI:29105"/>
    </ligand>
</feature>
<dbReference type="RefSeq" id="WP_354697732.1">
    <property type="nucleotide sequence ID" value="NZ_CP114014.1"/>
</dbReference>
<dbReference type="PANTHER" id="PTHR33202">
    <property type="entry name" value="ZINC UPTAKE REGULATION PROTEIN"/>
    <property type="match status" value="1"/>
</dbReference>
<dbReference type="SUPFAM" id="SSF46785">
    <property type="entry name" value="Winged helix' DNA-binding domain"/>
    <property type="match status" value="1"/>
</dbReference>
<keyword evidence="7" id="KW-0479">Metal-binding</keyword>
<evidence type="ECO:0000256" key="6">
    <source>
        <dbReference type="ARBA" id="ARBA00023163"/>
    </source>
</evidence>
<keyword evidence="4" id="KW-0805">Transcription regulation</keyword>
<dbReference type="GO" id="GO:0045892">
    <property type="term" value="P:negative regulation of DNA-templated transcription"/>
    <property type="evidence" value="ECO:0007669"/>
    <property type="project" value="TreeGrafter"/>
</dbReference>
<keyword evidence="6" id="KW-0804">Transcription</keyword>
<dbReference type="EMBL" id="CP114014">
    <property type="protein sequence ID" value="XAY06501.1"/>
    <property type="molecule type" value="Genomic_DNA"/>
</dbReference>
<evidence type="ECO:0000256" key="2">
    <source>
        <dbReference type="ARBA" id="ARBA00022491"/>
    </source>
</evidence>
<evidence type="ECO:0000313" key="8">
    <source>
        <dbReference type="EMBL" id="XAY06501.1"/>
    </source>
</evidence>
<dbReference type="Gene3D" id="3.30.1490.190">
    <property type="match status" value="1"/>
</dbReference>
<protein>
    <recommendedName>
        <fullName evidence="9">Transcriptional repressor</fullName>
    </recommendedName>
</protein>
<evidence type="ECO:0000256" key="4">
    <source>
        <dbReference type="ARBA" id="ARBA00023015"/>
    </source>
</evidence>
<gene>
    <name evidence="8" type="ORF">DSM112329_03372</name>
</gene>
<keyword evidence="2" id="KW-0678">Repressor</keyword>
<keyword evidence="5" id="KW-0238">DNA-binding</keyword>
<feature type="binding site" evidence="7">
    <location>
        <position position="107"/>
    </location>
    <ligand>
        <name>Zn(2+)</name>
        <dbReference type="ChEBI" id="CHEBI:29105"/>
    </ligand>
</feature>
<dbReference type="InterPro" id="IPR002481">
    <property type="entry name" value="FUR"/>
</dbReference>
<accession>A0AAU7AXQ2</accession>
<dbReference type="GO" id="GO:0000976">
    <property type="term" value="F:transcription cis-regulatory region binding"/>
    <property type="evidence" value="ECO:0007669"/>
    <property type="project" value="TreeGrafter"/>
</dbReference>
<evidence type="ECO:0000256" key="1">
    <source>
        <dbReference type="ARBA" id="ARBA00007957"/>
    </source>
</evidence>
<dbReference type="GO" id="GO:0003700">
    <property type="term" value="F:DNA-binding transcription factor activity"/>
    <property type="evidence" value="ECO:0007669"/>
    <property type="project" value="InterPro"/>
</dbReference>
<organism evidence="8">
    <name type="scientific">Paraconexibacter sp. AEG42_29</name>
    <dbReference type="NCBI Taxonomy" id="2997339"/>
    <lineage>
        <taxon>Bacteria</taxon>
        <taxon>Bacillati</taxon>
        <taxon>Actinomycetota</taxon>
        <taxon>Thermoleophilia</taxon>
        <taxon>Solirubrobacterales</taxon>
        <taxon>Paraconexibacteraceae</taxon>
        <taxon>Paraconexibacter</taxon>
    </lineage>
</organism>
<dbReference type="Gene3D" id="1.10.10.10">
    <property type="entry name" value="Winged helix-like DNA-binding domain superfamily/Winged helix DNA-binding domain"/>
    <property type="match status" value="1"/>
</dbReference>
<reference evidence="8" key="1">
    <citation type="submission" date="2022-12" db="EMBL/GenBank/DDBJ databases">
        <title>Paraconexibacter alkalitolerans sp. nov. and Baekduia alba sp. nov., isolated from soil and emended description of the genera Paraconexibacter (Chun et al., 2020) and Baekduia (An et al., 2020).</title>
        <authorList>
            <person name="Vieira S."/>
            <person name="Huber K.J."/>
            <person name="Geppert A."/>
            <person name="Wolf J."/>
            <person name="Neumann-Schaal M."/>
            <person name="Muesken M."/>
            <person name="Overmann J."/>
        </authorList>
    </citation>
    <scope>NUCLEOTIDE SEQUENCE</scope>
    <source>
        <strain evidence="8">AEG42_29</strain>
    </source>
</reference>
<evidence type="ECO:0000256" key="5">
    <source>
        <dbReference type="ARBA" id="ARBA00023125"/>
    </source>
</evidence>
<comment type="cofactor">
    <cofactor evidence="7">
        <name>Zn(2+)</name>
        <dbReference type="ChEBI" id="CHEBI:29105"/>
    </cofactor>
    <text evidence="7">Binds 1 zinc ion per subunit.</text>
</comment>
<dbReference type="Pfam" id="PF01475">
    <property type="entry name" value="FUR"/>
    <property type="match status" value="1"/>
</dbReference>
<dbReference type="InterPro" id="IPR036388">
    <property type="entry name" value="WH-like_DNA-bd_sf"/>
</dbReference>
<dbReference type="InterPro" id="IPR043135">
    <property type="entry name" value="Fur_C"/>
</dbReference>
<dbReference type="KEGG" id="parq:DSM112329_03372"/>
<name>A0AAU7AXQ2_9ACTN</name>